<dbReference type="InterPro" id="IPR011990">
    <property type="entry name" value="TPR-like_helical_dom_sf"/>
</dbReference>
<organism evidence="1 2">
    <name type="scientific">Chryseobacterium vrystaatense</name>
    <dbReference type="NCBI Taxonomy" id="307480"/>
    <lineage>
        <taxon>Bacteria</taxon>
        <taxon>Pseudomonadati</taxon>
        <taxon>Bacteroidota</taxon>
        <taxon>Flavobacteriia</taxon>
        <taxon>Flavobacteriales</taxon>
        <taxon>Weeksellaceae</taxon>
        <taxon>Chryseobacterium group</taxon>
        <taxon>Chryseobacterium</taxon>
    </lineage>
</organism>
<evidence type="ECO:0008006" key="3">
    <source>
        <dbReference type="Google" id="ProtNLM"/>
    </source>
</evidence>
<evidence type="ECO:0000313" key="2">
    <source>
        <dbReference type="Proteomes" id="UP000184108"/>
    </source>
</evidence>
<protein>
    <recommendedName>
        <fullName evidence="3">Tetratricopeptide repeat-containing protein</fullName>
    </recommendedName>
</protein>
<name>A0A1M5H9I2_9FLAO</name>
<gene>
    <name evidence="1" type="ORF">SAMN02787073_3625</name>
</gene>
<evidence type="ECO:0000313" key="1">
    <source>
        <dbReference type="EMBL" id="SHG12595.1"/>
    </source>
</evidence>
<reference evidence="2" key="1">
    <citation type="submission" date="2016-11" db="EMBL/GenBank/DDBJ databases">
        <authorList>
            <person name="Varghese N."/>
            <person name="Submissions S."/>
        </authorList>
    </citation>
    <scope>NUCLEOTIDE SEQUENCE [LARGE SCALE GENOMIC DNA]</scope>
    <source>
        <strain evidence="2">YR203</strain>
    </source>
</reference>
<dbReference type="AlphaFoldDB" id="A0A1M5H9I2"/>
<dbReference type="Proteomes" id="UP000184108">
    <property type="component" value="Unassembled WGS sequence"/>
</dbReference>
<accession>A0A1M5H9I2</accession>
<proteinExistence type="predicted"/>
<dbReference type="Gene3D" id="1.25.40.10">
    <property type="entry name" value="Tetratricopeptide repeat domain"/>
    <property type="match status" value="1"/>
</dbReference>
<dbReference type="SUPFAM" id="SSF48452">
    <property type="entry name" value="TPR-like"/>
    <property type="match status" value="1"/>
</dbReference>
<sequence>MKYILIFGAIIVFLVIYTVFSGRNRLKKAPERLSKAKKLYAGGDSNAALKELGEAFVLPFGDKITPEYKIHLLGVLDLLKEILNSMNISSDQLISKLYTRLSQATTTIELEEHLSKPVQDFFEHTESDEKLVVFLTKAAMSGEIGLVNTDKDSVPVRNDKTNDFVNRAGKFLKKGDSANAIAVYEEALTQSWEQHDEAFLYDQLASCHLMNNDLTAAETHYRKSISLEAYFANVWNYCDFLVYHKRKADAEVHLPQLARLIKTNSDQKEYDSLFKKWHNLA</sequence>
<dbReference type="EMBL" id="FQVE01000004">
    <property type="protein sequence ID" value="SHG12595.1"/>
    <property type="molecule type" value="Genomic_DNA"/>
</dbReference>
<dbReference type="RefSeq" id="WP_073174769.1">
    <property type="nucleotide sequence ID" value="NZ_FQVE01000004.1"/>
</dbReference>